<reference evidence="3 4" key="1">
    <citation type="submission" date="2019-10" db="EMBL/GenBank/DDBJ databases">
        <title>Glaciimonas soli sp. nov., a psychrophilic bacterium isolated from the forest soil of a high elevation mountain in Taiwan.</title>
        <authorList>
            <person name="Wang L.-T."/>
            <person name="Shieh W.Y."/>
        </authorList>
    </citation>
    <scope>NUCLEOTIDE SEQUENCE [LARGE SCALE GENOMIC DNA]</scope>
    <source>
        <strain evidence="3 4">GS1</strain>
    </source>
</reference>
<feature type="signal peptide" evidence="1">
    <location>
        <begin position="1"/>
        <end position="31"/>
    </location>
</feature>
<dbReference type="InterPro" id="IPR002491">
    <property type="entry name" value="ABC_transptr_periplasmic_BD"/>
</dbReference>
<keyword evidence="4" id="KW-1185">Reference proteome</keyword>
<evidence type="ECO:0000259" key="2">
    <source>
        <dbReference type="PROSITE" id="PS50983"/>
    </source>
</evidence>
<dbReference type="InterPro" id="IPR050902">
    <property type="entry name" value="ABC_Transporter_SBP"/>
</dbReference>
<organism evidence="3 4">
    <name type="scientific">Glaciimonas soli</name>
    <dbReference type="NCBI Taxonomy" id="2590999"/>
    <lineage>
        <taxon>Bacteria</taxon>
        <taxon>Pseudomonadati</taxon>
        <taxon>Pseudomonadota</taxon>
        <taxon>Betaproteobacteria</taxon>
        <taxon>Burkholderiales</taxon>
        <taxon>Oxalobacteraceae</taxon>
        <taxon>Glaciimonas</taxon>
    </lineage>
</organism>
<dbReference type="PROSITE" id="PS51318">
    <property type="entry name" value="TAT"/>
    <property type="match status" value="1"/>
</dbReference>
<accession>A0A843YR01</accession>
<feature type="chain" id="PRO_5032710441" evidence="1">
    <location>
        <begin position="32"/>
        <end position="315"/>
    </location>
</feature>
<dbReference type="EMBL" id="WINI01000007">
    <property type="protein sequence ID" value="MQR01965.1"/>
    <property type="molecule type" value="Genomic_DNA"/>
</dbReference>
<feature type="domain" description="Fe/B12 periplasmic-binding" evidence="2">
    <location>
        <begin position="55"/>
        <end position="315"/>
    </location>
</feature>
<dbReference type="OrthoDB" id="9797736at2"/>
<proteinExistence type="predicted"/>
<dbReference type="Gene3D" id="3.40.50.1980">
    <property type="entry name" value="Nitrogenase molybdenum iron protein domain"/>
    <property type="match status" value="2"/>
</dbReference>
<dbReference type="PANTHER" id="PTHR30535:SF4">
    <property type="entry name" value="HEMIN-BINDING PERIPLASMIC PROTEIN HMUT"/>
    <property type="match status" value="1"/>
</dbReference>
<dbReference type="Proteomes" id="UP000451565">
    <property type="component" value="Unassembled WGS sequence"/>
</dbReference>
<protein>
    <submittedName>
        <fullName evidence="3">ABC transporter substrate-binding protein</fullName>
    </submittedName>
</protein>
<dbReference type="SUPFAM" id="SSF53807">
    <property type="entry name" value="Helical backbone' metal receptor"/>
    <property type="match status" value="1"/>
</dbReference>
<dbReference type="PROSITE" id="PS50983">
    <property type="entry name" value="FE_B12_PBP"/>
    <property type="match status" value="1"/>
</dbReference>
<dbReference type="InterPro" id="IPR006311">
    <property type="entry name" value="TAT_signal"/>
</dbReference>
<keyword evidence="1" id="KW-0732">Signal</keyword>
<dbReference type="Pfam" id="PF01497">
    <property type="entry name" value="Peripla_BP_2"/>
    <property type="match status" value="1"/>
</dbReference>
<dbReference type="PANTHER" id="PTHR30535">
    <property type="entry name" value="VITAMIN B12-BINDING PROTEIN"/>
    <property type="match status" value="1"/>
</dbReference>
<dbReference type="AlphaFoldDB" id="A0A843YR01"/>
<evidence type="ECO:0000313" key="3">
    <source>
        <dbReference type="EMBL" id="MQR01965.1"/>
    </source>
</evidence>
<name>A0A843YR01_9BURK</name>
<gene>
    <name evidence="3" type="ORF">GEV47_14905</name>
</gene>
<sequence length="315" mass="32442">MNSTLFQQRRSLLLASGALGVAMALPSVVTAATKSAASTATALPITSATTITPQRVAVAGGAITEVVYALDAQKLLIGADTTSTWPAAAQSLAKIGYQRALSAEGVLSLRPDLLLTSAEAGPPAALAQIAAAGVQVIKLGNGHDVQTVRDRIRGTAAALNLSPCGKNLLQRFDMEWQATLAEVDRNKSAKPLRVMFILSNSGTQAMVAGRDTAADAMIRYAGAVNVLGGDDGFKGYKPLTAESAVAAAPDVLLITREGLAAIGGVDKLVKSPGISITPAAKNRRVAAEMDSLLLLGFGPRLPQAVMQLSKQIYAS</sequence>
<comment type="caution">
    <text evidence="3">The sequence shown here is derived from an EMBL/GenBank/DDBJ whole genome shotgun (WGS) entry which is preliminary data.</text>
</comment>
<evidence type="ECO:0000313" key="4">
    <source>
        <dbReference type="Proteomes" id="UP000451565"/>
    </source>
</evidence>
<evidence type="ECO:0000256" key="1">
    <source>
        <dbReference type="SAM" id="SignalP"/>
    </source>
</evidence>